<gene>
    <name evidence="1" type="ORF">GBAR_LOCUS29414</name>
</gene>
<reference evidence="1" key="1">
    <citation type="submission" date="2023-03" db="EMBL/GenBank/DDBJ databases">
        <authorList>
            <person name="Steffen K."/>
            <person name="Cardenas P."/>
        </authorList>
    </citation>
    <scope>NUCLEOTIDE SEQUENCE</scope>
</reference>
<dbReference type="Pfam" id="PF04365">
    <property type="entry name" value="BrnT_toxin"/>
    <property type="match status" value="1"/>
</dbReference>
<evidence type="ECO:0000313" key="2">
    <source>
        <dbReference type="Proteomes" id="UP001174909"/>
    </source>
</evidence>
<dbReference type="Gene3D" id="3.10.450.530">
    <property type="entry name" value="Ribonuclease toxin, BrnT, of type II toxin-antitoxin system"/>
    <property type="match status" value="1"/>
</dbReference>
<dbReference type="InterPro" id="IPR007460">
    <property type="entry name" value="BrnT_toxin"/>
</dbReference>
<evidence type="ECO:0000313" key="1">
    <source>
        <dbReference type="EMBL" id="CAI8053844.1"/>
    </source>
</evidence>
<accession>A0AA35XDV7</accession>
<name>A0AA35XDV7_GEOBA</name>
<evidence type="ECO:0008006" key="3">
    <source>
        <dbReference type="Google" id="ProtNLM"/>
    </source>
</evidence>
<organism evidence="1 2">
    <name type="scientific">Geodia barretti</name>
    <name type="common">Barrett's horny sponge</name>
    <dbReference type="NCBI Taxonomy" id="519541"/>
    <lineage>
        <taxon>Eukaryota</taxon>
        <taxon>Metazoa</taxon>
        <taxon>Porifera</taxon>
        <taxon>Demospongiae</taxon>
        <taxon>Heteroscleromorpha</taxon>
        <taxon>Tetractinellida</taxon>
        <taxon>Astrophorina</taxon>
        <taxon>Geodiidae</taxon>
        <taxon>Geodia</taxon>
    </lineage>
</organism>
<sequence>MNDYEWDESKRLSNVAKHRIDFAAVNEFEWETAHAEESDRYGEIRYAATGYIGSRLHRVIYTIRGDRKRIISIRKASPREMREYAQA</sequence>
<dbReference type="Proteomes" id="UP001174909">
    <property type="component" value="Unassembled WGS sequence"/>
</dbReference>
<comment type="caution">
    <text evidence="1">The sequence shown here is derived from an EMBL/GenBank/DDBJ whole genome shotgun (WGS) entry which is preliminary data.</text>
</comment>
<protein>
    <recommendedName>
        <fullName evidence="3">BrnT family toxin</fullName>
    </recommendedName>
</protein>
<keyword evidence="2" id="KW-1185">Reference proteome</keyword>
<dbReference type="InterPro" id="IPR038573">
    <property type="entry name" value="BrnT_sf"/>
</dbReference>
<dbReference type="AlphaFoldDB" id="A0AA35XDV7"/>
<proteinExistence type="predicted"/>
<dbReference type="EMBL" id="CASHTH010004127">
    <property type="protein sequence ID" value="CAI8053844.1"/>
    <property type="molecule type" value="Genomic_DNA"/>
</dbReference>